<comment type="caution">
    <text evidence="2">The sequence shown here is derived from an EMBL/GenBank/DDBJ whole genome shotgun (WGS) entry which is preliminary data.</text>
</comment>
<accession>A0ABN2EG16</accession>
<dbReference type="RefSeq" id="WP_344221079.1">
    <property type="nucleotide sequence ID" value="NZ_BAAAOS010000056.1"/>
</dbReference>
<gene>
    <name evidence="2" type="ORF">GCM10009789_70730</name>
</gene>
<dbReference type="CDD" id="cd04301">
    <property type="entry name" value="NAT_SF"/>
    <property type="match status" value="1"/>
</dbReference>
<feature type="domain" description="N-acetyltransferase" evidence="1">
    <location>
        <begin position="143"/>
        <end position="277"/>
    </location>
</feature>
<dbReference type="InterPro" id="IPR013653">
    <property type="entry name" value="GCN5-like_dom"/>
</dbReference>
<evidence type="ECO:0000259" key="1">
    <source>
        <dbReference type="PROSITE" id="PS51186"/>
    </source>
</evidence>
<proteinExistence type="predicted"/>
<evidence type="ECO:0000313" key="2">
    <source>
        <dbReference type="EMBL" id="GAA1606377.1"/>
    </source>
</evidence>
<dbReference type="InterPro" id="IPR000182">
    <property type="entry name" value="GNAT_dom"/>
</dbReference>
<dbReference type="SUPFAM" id="SSF55729">
    <property type="entry name" value="Acyl-CoA N-acyltransferases (Nat)"/>
    <property type="match status" value="1"/>
</dbReference>
<sequence>MSLRVTSDAAEFQATAFPFLQRDPVLHTIIMSNVAERAAGTYPPEDGTAYYVSMHDDAGEVIGVAMRTPERPVYLGALREDLAPEIATTYAELVPDVGGVAGDRAAVHAFGERWAELRGTTAAESKGTRLHKLGTLTELAAAGNPRPMTMDDIRLAADWSADGFHDEFTSPDLPWATRQLEMGTLWFWEVDGEPVSMVGYHLPIFGVCRVGPVYTPPEHRRNGYAGALTGHLSAKILAQGHQACLYTDLANPTSNKIYAQLGYVPVADFVDLTFQPA</sequence>
<evidence type="ECO:0000313" key="3">
    <source>
        <dbReference type="Proteomes" id="UP001500393"/>
    </source>
</evidence>
<dbReference type="InterPro" id="IPR016181">
    <property type="entry name" value="Acyl_CoA_acyltransferase"/>
</dbReference>
<name>A0ABN2EG16_9ACTN</name>
<dbReference type="EMBL" id="BAAAOS010000056">
    <property type="protein sequence ID" value="GAA1606377.1"/>
    <property type="molecule type" value="Genomic_DNA"/>
</dbReference>
<organism evidence="2 3">
    <name type="scientific">Kribbella sancticallisti</name>
    <dbReference type="NCBI Taxonomy" id="460087"/>
    <lineage>
        <taxon>Bacteria</taxon>
        <taxon>Bacillati</taxon>
        <taxon>Actinomycetota</taxon>
        <taxon>Actinomycetes</taxon>
        <taxon>Propionibacteriales</taxon>
        <taxon>Kribbellaceae</taxon>
        <taxon>Kribbella</taxon>
    </lineage>
</organism>
<dbReference type="PROSITE" id="PS51186">
    <property type="entry name" value="GNAT"/>
    <property type="match status" value="1"/>
</dbReference>
<dbReference type="Gene3D" id="3.40.630.30">
    <property type="match status" value="1"/>
</dbReference>
<dbReference type="Pfam" id="PF08445">
    <property type="entry name" value="FR47"/>
    <property type="match status" value="1"/>
</dbReference>
<keyword evidence="3" id="KW-1185">Reference proteome</keyword>
<dbReference type="Proteomes" id="UP001500393">
    <property type="component" value="Unassembled WGS sequence"/>
</dbReference>
<reference evidence="2 3" key="1">
    <citation type="journal article" date="2019" name="Int. J. Syst. Evol. Microbiol.">
        <title>The Global Catalogue of Microorganisms (GCM) 10K type strain sequencing project: providing services to taxonomists for standard genome sequencing and annotation.</title>
        <authorList>
            <consortium name="The Broad Institute Genomics Platform"/>
            <consortium name="The Broad Institute Genome Sequencing Center for Infectious Disease"/>
            <person name="Wu L."/>
            <person name="Ma J."/>
        </authorList>
    </citation>
    <scope>NUCLEOTIDE SEQUENCE [LARGE SCALE GENOMIC DNA]</scope>
    <source>
        <strain evidence="2 3">JCM 14969</strain>
    </source>
</reference>
<protein>
    <submittedName>
        <fullName evidence="2">GNAT family N-acetyltransferase</fullName>
    </submittedName>
</protein>